<dbReference type="OrthoDB" id="7053134at2"/>
<dbReference type="InterPro" id="IPR020846">
    <property type="entry name" value="MFS_dom"/>
</dbReference>
<dbReference type="Proteomes" id="UP000470384">
    <property type="component" value="Unassembled WGS sequence"/>
</dbReference>
<feature type="transmembrane region" description="Helical" evidence="7">
    <location>
        <begin position="112"/>
        <end position="131"/>
    </location>
</feature>
<evidence type="ECO:0000256" key="3">
    <source>
        <dbReference type="ARBA" id="ARBA00022475"/>
    </source>
</evidence>
<feature type="transmembrane region" description="Helical" evidence="7">
    <location>
        <begin position="357"/>
        <end position="379"/>
    </location>
</feature>
<dbReference type="InterPro" id="IPR036259">
    <property type="entry name" value="MFS_trans_sf"/>
</dbReference>
<feature type="transmembrane region" description="Helical" evidence="7">
    <location>
        <begin position="322"/>
        <end position="345"/>
    </location>
</feature>
<evidence type="ECO:0000313" key="9">
    <source>
        <dbReference type="EMBL" id="NBG95324.1"/>
    </source>
</evidence>
<evidence type="ECO:0000256" key="1">
    <source>
        <dbReference type="ARBA" id="ARBA00004651"/>
    </source>
</evidence>
<keyword evidence="4 7" id="KW-0812">Transmembrane</keyword>
<feature type="transmembrane region" description="Helical" evidence="7">
    <location>
        <begin position="299"/>
        <end position="316"/>
    </location>
</feature>
<dbReference type="PANTHER" id="PTHR23513">
    <property type="entry name" value="INTEGRAL MEMBRANE EFFLUX PROTEIN-RELATED"/>
    <property type="match status" value="1"/>
</dbReference>
<dbReference type="GO" id="GO:0022857">
    <property type="term" value="F:transmembrane transporter activity"/>
    <property type="evidence" value="ECO:0007669"/>
    <property type="project" value="InterPro"/>
</dbReference>
<dbReference type="EMBL" id="WXYQ01000005">
    <property type="protein sequence ID" value="NBG95324.1"/>
    <property type="molecule type" value="Genomic_DNA"/>
</dbReference>
<protein>
    <submittedName>
        <fullName evidence="9">MFS transporter</fullName>
    </submittedName>
</protein>
<evidence type="ECO:0000259" key="8">
    <source>
        <dbReference type="PROSITE" id="PS50850"/>
    </source>
</evidence>
<comment type="caution">
    <text evidence="9">The sequence shown here is derived from an EMBL/GenBank/DDBJ whole genome shotgun (WGS) entry which is preliminary data.</text>
</comment>
<feature type="transmembrane region" description="Helical" evidence="7">
    <location>
        <begin position="234"/>
        <end position="257"/>
    </location>
</feature>
<dbReference type="Gene3D" id="1.20.1250.20">
    <property type="entry name" value="MFS general substrate transporter like domains"/>
    <property type="match status" value="1"/>
</dbReference>
<dbReference type="GO" id="GO:0005886">
    <property type="term" value="C:plasma membrane"/>
    <property type="evidence" value="ECO:0007669"/>
    <property type="project" value="UniProtKB-SubCell"/>
</dbReference>
<sequence>MPPSSPAPHAADQATPPPETRWYLSGHIAYFLAMGIQGVLVPWLVAIVLKETPERVGIAQMVSMLPMLVLIMPGGATADRVELRAHLIRLQIFAALPSLALAIAILMGELSYWVVLAFVLAMSSIGAWIVPARDSILTRIAMRSMDGAIPRAVALATSAQFAAQVVGMLLATLAGLAGAIPFLVAHSVLALSTAYSTSRLAPAPAVPRESSGHSRSREMMEGLSMTLADPDLRAIMILTGLGGVLYIGVFMVIFPLLARDAYGGGSLEIGLFTAAFFGGIGASSFLLTRLPEIRRQGRAIMVAMSAGSITMTLVHFQPPFWAVLVFVLIWGLSAGVSMSTARAMVQARAPDSHRGRMLAAFQLAMMGGGPVGSLLAGYVASELGLFDAILVPPALMTVLWLSVFFLTNLWKAGIHTHIGPDMDTAD</sequence>
<keyword evidence="10" id="KW-1185">Reference proteome</keyword>
<feature type="transmembrane region" description="Helical" evidence="7">
    <location>
        <begin position="176"/>
        <end position="195"/>
    </location>
</feature>
<dbReference type="PANTHER" id="PTHR23513:SF11">
    <property type="entry name" value="STAPHYLOFERRIN A TRANSPORTER"/>
    <property type="match status" value="1"/>
</dbReference>
<dbReference type="AlphaFoldDB" id="A0A845QA08"/>
<dbReference type="InterPro" id="IPR010290">
    <property type="entry name" value="TM_effector"/>
</dbReference>
<evidence type="ECO:0000256" key="2">
    <source>
        <dbReference type="ARBA" id="ARBA00022448"/>
    </source>
</evidence>
<dbReference type="SUPFAM" id="SSF103473">
    <property type="entry name" value="MFS general substrate transporter"/>
    <property type="match status" value="1"/>
</dbReference>
<feature type="transmembrane region" description="Helical" evidence="7">
    <location>
        <begin position="269"/>
        <end position="287"/>
    </location>
</feature>
<proteinExistence type="predicted"/>
<feature type="transmembrane region" description="Helical" evidence="7">
    <location>
        <begin position="87"/>
        <end position="106"/>
    </location>
</feature>
<dbReference type="GeneID" id="300655210"/>
<evidence type="ECO:0000256" key="6">
    <source>
        <dbReference type="ARBA" id="ARBA00023136"/>
    </source>
</evidence>
<dbReference type="PROSITE" id="PS50850">
    <property type="entry name" value="MFS"/>
    <property type="match status" value="1"/>
</dbReference>
<evidence type="ECO:0000256" key="5">
    <source>
        <dbReference type="ARBA" id="ARBA00022989"/>
    </source>
</evidence>
<gene>
    <name evidence="9" type="ORF">GTQ45_06225</name>
</gene>
<comment type="subcellular location">
    <subcellularLocation>
        <location evidence="1">Cell membrane</location>
        <topology evidence="1">Multi-pass membrane protein</topology>
    </subcellularLocation>
</comment>
<keyword evidence="6 7" id="KW-0472">Membrane</keyword>
<dbReference type="Pfam" id="PF05977">
    <property type="entry name" value="MFS_3"/>
    <property type="match status" value="1"/>
</dbReference>
<evidence type="ECO:0000256" key="7">
    <source>
        <dbReference type="SAM" id="Phobius"/>
    </source>
</evidence>
<keyword evidence="2" id="KW-0813">Transport</keyword>
<dbReference type="RefSeq" id="WP_160587332.1">
    <property type="nucleotide sequence ID" value="NZ_BMHN01000001.1"/>
</dbReference>
<keyword evidence="3" id="KW-1003">Cell membrane</keyword>
<feature type="transmembrane region" description="Helical" evidence="7">
    <location>
        <begin position="385"/>
        <end position="406"/>
    </location>
</feature>
<feature type="domain" description="Major facilitator superfamily (MFS) profile" evidence="8">
    <location>
        <begin position="232"/>
        <end position="426"/>
    </location>
</feature>
<name>A0A845QA08_9HYPH</name>
<organism evidence="9 10">
    <name type="scientific">Pyruvatibacter mobilis</name>
    <dbReference type="NCBI Taxonomy" id="1712261"/>
    <lineage>
        <taxon>Bacteria</taxon>
        <taxon>Pseudomonadati</taxon>
        <taxon>Pseudomonadota</taxon>
        <taxon>Alphaproteobacteria</taxon>
        <taxon>Hyphomicrobiales</taxon>
        <taxon>Parvibaculaceae</taxon>
        <taxon>Pyruvatibacter</taxon>
    </lineage>
</organism>
<reference evidence="9 10" key="1">
    <citation type="journal article" date="2016" name="Int. J. Syst. Evol. Microbiol.">
        <title>Pyruvatibacter mobilis gen. nov., sp. nov., a marine bacterium from the culture broth of Picochlorum sp. 122.</title>
        <authorList>
            <person name="Wang G."/>
            <person name="Tang M."/>
            <person name="Wu H."/>
            <person name="Dai S."/>
            <person name="Li T."/>
            <person name="Chen C."/>
            <person name="He H."/>
            <person name="Fan J."/>
            <person name="Xiang W."/>
            <person name="Li X."/>
        </authorList>
    </citation>
    <scope>NUCLEOTIDE SEQUENCE [LARGE SCALE GENOMIC DNA]</scope>
    <source>
        <strain evidence="9 10">GYP-11</strain>
    </source>
</reference>
<feature type="transmembrane region" description="Helical" evidence="7">
    <location>
        <begin position="55"/>
        <end position="75"/>
    </location>
</feature>
<accession>A0A845QA08</accession>
<evidence type="ECO:0000313" key="10">
    <source>
        <dbReference type="Proteomes" id="UP000470384"/>
    </source>
</evidence>
<evidence type="ECO:0000256" key="4">
    <source>
        <dbReference type="ARBA" id="ARBA00022692"/>
    </source>
</evidence>
<feature type="transmembrane region" description="Helical" evidence="7">
    <location>
        <begin position="28"/>
        <end position="49"/>
    </location>
</feature>
<keyword evidence="5 7" id="KW-1133">Transmembrane helix</keyword>
<dbReference type="CDD" id="cd06173">
    <property type="entry name" value="MFS_MefA_like"/>
    <property type="match status" value="1"/>
</dbReference>